<name>A0A7C3J228_9CREN</name>
<dbReference type="AlphaFoldDB" id="A0A7C3J228"/>
<organism evidence="2">
    <name type="scientific">Candidatus Methanomethylicus mesodigestus</name>
    <dbReference type="NCBI Taxonomy" id="1867258"/>
    <lineage>
        <taxon>Archaea</taxon>
        <taxon>Thermoproteota</taxon>
        <taxon>Methanosuratincolia</taxon>
        <taxon>Candidatus Methanomethylicales</taxon>
        <taxon>Candidatus Methanomethylicaceae</taxon>
        <taxon>Candidatus Methanomethylicus</taxon>
    </lineage>
</organism>
<dbReference type="EMBL" id="DSTX01000005">
    <property type="protein sequence ID" value="HFK20455.1"/>
    <property type="molecule type" value="Genomic_DNA"/>
</dbReference>
<dbReference type="InterPro" id="IPR002912">
    <property type="entry name" value="ACT_dom"/>
</dbReference>
<reference evidence="2" key="1">
    <citation type="journal article" date="2020" name="mSystems">
        <title>Genome- and Community-Level Interaction Insights into Carbon Utilization and Element Cycling Functions of Hydrothermarchaeota in Hydrothermal Sediment.</title>
        <authorList>
            <person name="Zhou Z."/>
            <person name="Liu Y."/>
            <person name="Xu W."/>
            <person name="Pan J."/>
            <person name="Luo Z.H."/>
            <person name="Li M."/>
        </authorList>
    </citation>
    <scope>NUCLEOTIDE SEQUENCE [LARGE SCALE GENOMIC DNA]</scope>
    <source>
        <strain evidence="2">SpSt-468</strain>
    </source>
</reference>
<accession>A0A7C3J228</accession>
<dbReference type="PROSITE" id="PS51671">
    <property type="entry name" value="ACT"/>
    <property type="match status" value="1"/>
</dbReference>
<dbReference type="PANTHER" id="PTHR40099:SF1">
    <property type="entry name" value="ACETOLACTATE SYNTHASE, SMALL SUBUNIT"/>
    <property type="match status" value="1"/>
</dbReference>
<comment type="caution">
    <text evidence="2">The sequence shown here is derived from an EMBL/GenBank/DDBJ whole genome shotgun (WGS) entry which is preliminary data.</text>
</comment>
<sequence length="125" mass="13711">MRQFSIFLENKPGRLASLIDVLSKNGINVLAMGIAEAGNYGIVRCLLDNEERAMTALKEANMAMNLVDVLILELKDIKAIVKKLEANAVNIDYAYTMDGGKIVFKVNDVDKAKAVLNENGIKVLN</sequence>
<dbReference type="SUPFAM" id="SSF55021">
    <property type="entry name" value="ACT-like"/>
    <property type="match status" value="1"/>
</dbReference>
<evidence type="ECO:0000313" key="2">
    <source>
        <dbReference type="EMBL" id="HFK20455.1"/>
    </source>
</evidence>
<evidence type="ECO:0000259" key="1">
    <source>
        <dbReference type="PROSITE" id="PS51671"/>
    </source>
</evidence>
<dbReference type="Gene3D" id="3.30.2130.10">
    <property type="entry name" value="VC0802-like"/>
    <property type="match status" value="1"/>
</dbReference>
<gene>
    <name evidence="2" type="ORF">ENS19_04150</name>
</gene>
<dbReference type="InterPro" id="IPR045865">
    <property type="entry name" value="ACT-like_dom_sf"/>
</dbReference>
<dbReference type="PANTHER" id="PTHR40099">
    <property type="entry name" value="ACETOLACTATE SYNTHASE, SMALL SUBUNIT"/>
    <property type="match status" value="1"/>
</dbReference>
<protein>
    <submittedName>
        <fullName evidence="2">Acetolactate synthase</fullName>
    </submittedName>
</protein>
<feature type="domain" description="ACT" evidence="1">
    <location>
        <begin position="3"/>
        <end position="79"/>
    </location>
</feature>
<dbReference type="Pfam" id="PF19571">
    <property type="entry name" value="ACT_8"/>
    <property type="match status" value="1"/>
</dbReference>
<dbReference type="InterPro" id="IPR045739">
    <property type="entry name" value="ACT_dom_pair"/>
</dbReference>
<proteinExistence type="predicted"/>